<dbReference type="InterPro" id="IPR000847">
    <property type="entry name" value="LysR_HTH_N"/>
</dbReference>
<comment type="similarity">
    <text evidence="1">Belongs to the LysR transcriptional regulatory family.</text>
</comment>
<evidence type="ECO:0000256" key="4">
    <source>
        <dbReference type="ARBA" id="ARBA00023163"/>
    </source>
</evidence>
<evidence type="ECO:0000313" key="6">
    <source>
        <dbReference type="EMBL" id="MFD2184361.1"/>
    </source>
</evidence>
<name>A0ABW5AQB8_9BRAD</name>
<reference evidence="7" key="1">
    <citation type="journal article" date="2019" name="Int. J. Syst. Evol. Microbiol.">
        <title>The Global Catalogue of Microorganisms (GCM) 10K type strain sequencing project: providing services to taxonomists for standard genome sequencing and annotation.</title>
        <authorList>
            <consortium name="The Broad Institute Genomics Platform"/>
            <consortium name="The Broad Institute Genome Sequencing Center for Infectious Disease"/>
            <person name="Wu L."/>
            <person name="Ma J."/>
        </authorList>
    </citation>
    <scope>NUCLEOTIDE SEQUENCE [LARGE SCALE GENOMIC DNA]</scope>
    <source>
        <strain evidence="7">CGMCC 1.6774</strain>
    </source>
</reference>
<dbReference type="Gene3D" id="1.10.10.10">
    <property type="entry name" value="Winged helix-like DNA-binding domain superfamily/Winged helix DNA-binding domain"/>
    <property type="match status" value="1"/>
</dbReference>
<evidence type="ECO:0000256" key="2">
    <source>
        <dbReference type="ARBA" id="ARBA00023015"/>
    </source>
</evidence>
<accession>A0ABW5AQB8</accession>
<dbReference type="Proteomes" id="UP001597314">
    <property type="component" value="Unassembled WGS sequence"/>
</dbReference>
<dbReference type="InterPro" id="IPR036390">
    <property type="entry name" value="WH_DNA-bd_sf"/>
</dbReference>
<dbReference type="PANTHER" id="PTHR30419:SF8">
    <property type="entry name" value="NITROGEN ASSIMILATION TRANSCRIPTIONAL ACTIVATOR-RELATED"/>
    <property type="match status" value="1"/>
</dbReference>
<evidence type="ECO:0000313" key="7">
    <source>
        <dbReference type="Proteomes" id="UP001597314"/>
    </source>
</evidence>
<dbReference type="InterPro" id="IPR050950">
    <property type="entry name" value="HTH-type_LysR_regulators"/>
</dbReference>
<proteinExistence type="inferred from homology"/>
<dbReference type="PROSITE" id="PS50931">
    <property type="entry name" value="HTH_LYSR"/>
    <property type="match status" value="1"/>
</dbReference>
<dbReference type="PRINTS" id="PR00039">
    <property type="entry name" value="HTHLYSR"/>
</dbReference>
<evidence type="ECO:0000256" key="1">
    <source>
        <dbReference type="ARBA" id="ARBA00009437"/>
    </source>
</evidence>
<protein>
    <submittedName>
        <fullName evidence="6">LysR family transcriptional regulator</fullName>
    </submittedName>
</protein>
<gene>
    <name evidence="6" type="ORF">ACFSOX_19585</name>
</gene>
<keyword evidence="7" id="KW-1185">Reference proteome</keyword>
<dbReference type="InterPro" id="IPR036388">
    <property type="entry name" value="WH-like_DNA-bd_sf"/>
</dbReference>
<dbReference type="SUPFAM" id="SSF53850">
    <property type="entry name" value="Periplasmic binding protein-like II"/>
    <property type="match status" value="1"/>
</dbReference>
<organism evidence="6 7">
    <name type="scientific">Rhodoplanes azumiensis</name>
    <dbReference type="NCBI Taxonomy" id="1897628"/>
    <lineage>
        <taxon>Bacteria</taxon>
        <taxon>Pseudomonadati</taxon>
        <taxon>Pseudomonadota</taxon>
        <taxon>Alphaproteobacteria</taxon>
        <taxon>Hyphomicrobiales</taxon>
        <taxon>Nitrobacteraceae</taxon>
        <taxon>Rhodoplanes</taxon>
    </lineage>
</organism>
<evidence type="ECO:0000256" key="3">
    <source>
        <dbReference type="ARBA" id="ARBA00023125"/>
    </source>
</evidence>
<keyword evidence="2" id="KW-0805">Transcription regulation</keyword>
<sequence length="313" mass="33979">MKIEPRRLLELLAVARHGSISGAAEAVNMSQPALSQSIALLERQVGVKVLERGRQGARLNDFGDALVFYAQALESLLGRAGEEIRMRSLGLEGTLALGITPVTAVDLVPRCLELLMRESPNIAIKVIDGLDQEITEMLRTRQLDVLVRRLGIAPQYTDIEEEPLFGVDWSLIAAPGHPLAERSSVRLSELADVQWVLPAGGSAFRQQMELVFASVGQTWPVRGISTNSILAIKSIVMNSACVSVISPRLVEVEAAAGRLKVIPLADVGPPRPVGLVWRRGEKLSPVAARFAKIIRTLAQEETELRRAAVATEP</sequence>
<dbReference type="CDD" id="cd05466">
    <property type="entry name" value="PBP2_LTTR_substrate"/>
    <property type="match status" value="1"/>
</dbReference>
<dbReference type="PANTHER" id="PTHR30419">
    <property type="entry name" value="HTH-TYPE TRANSCRIPTIONAL REGULATOR YBHD"/>
    <property type="match status" value="1"/>
</dbReference>
<dbReference type="Pfam" id="PF03466">
    <property type="entry name" value="LysR_substrate"/>
    <property type="match status" value="1"/>
</dbReference>
<dbReference type="Pfam" id="PF00126">
    <property type="entry name" value="HTH_1"/>
    <property type="match status" value="1"/>
</dbReference>
<dbReference type="EMBL" id="JBHUIW010000027">
    <property type="protein sequence ID" value="MFD2184361.1"/>
    <property type="molecule type" value="Genomic_DNA"/>
</dbReference>
<dbReference type="RefSeq" id="WP_378479505.1">
    <property type="nucleotide sequence ID" value="NZ_JBHUIW010000027.1"/>
</dbReference>
<keyword evidence="3" id="KW-0238">DNA-binding</keyword>
<dbReference type="InterPro" id="IPR005119">
    <property type="entry name" value="LysR_subst-bd"/>
</dbReference>
<evidence type="ECO:0000259" key="5">
    <source>
        <dbReference type="PROSITE" id="PS50931"/>
    </source>
</evidence>
<dbReference type="Gene3D" id="3.40.190.10">
    <property type="entry name" value="Periplasmic binding protein-like II"/>
    <property type="match status" value="2"/>
</dbReference>
<keyword evidence="4" id="KW-0804">Transcription</keyword>
<comment type="caution">
    <text evidence="6">The sequence shown here is derived from an EMBL/GenBank/DDBJ whole genome shotgun (WGS) entry which is preliminary data.</text>
</comment>
<dbReference type="SUPFAM" id="SSF46785">
    <property type="entry name" value="Winged helix' DNA-binding domain"/>
    <property type="match status" value="1"/>
</dbReference>
<feature type="domain" description="HTH lysR-type" evidence="5">
    <location>
        <begin position="3"/>
        <end position="60"/>
    </location>
</feature>